<dbReference type="Pfam" id="PF02518">
    <property type="entry name" value="HATPase_c"/>
    <property type="match status" value="1"/>
</dbReference>
<keyword evidence="1" id="KW-0472">Membrane</keyword>
<feature type="transmembrane region" description="Helical" evidence="1">
    <location>
        <begin position="86"/>
        <end position="105"/>
    </location>
</feature>
<keyword evidence="1" id="KW-1133">Transmembrane helix</keyword>
<feature type="transmembrane region" description="Helical" evidence="1">
    <location>
        <begin position="112"/>
        <end position="131"/>
    </location>
</feature>
<keyword evidence="1" id="KW-0812">Transmembrane</keyword>
<evidence type="ECO:0000313" key="3">
    <source>
        <dbReference type="EMBL" id="SFH89429.1"/>
    </source>
</evidence>
<dbReference type="EMBL" id="FOPW01000020">
    <property type="protein sequence ID" value="SFH89429.1"/>
    <property type="molecule type" value="Genomic_DNA"/>
</dbReference>
<gene>
    <name evidence="3" type="ORF">SAMN05216274_12033</name>
</gene>
<dbReference type="InterPro" id="IPR003594">
    <property type="entry name" value="HATPase_dom"/>
</dbReference>
<evidence type="ECO:0000313" key="4">
    <source>
        <dbReference type="Proteomes" id="UP000199681"/>
    </source>
</evidence>
<protein>
    <submittedName>
        <fullName evidence="3">Signal transduction histidine kinase</fullName>
    </submittedName>
</protein>
<keyword evidence="3" id="KW-0808">Transferase</keyword>
<proteinExistence type="predicted"/>
<dbReference type="InterPro" id="IPR036890">
    <property type="entry name" value="HATPase_C_sf"/>
</dbReference>
<dbReference type="Gene3D" id="3.30.565.10">
    <property type="entry name" value="Histidine kinase-like ATPase, C-terminal domain"/>
    <property type="match status" value="1"/>
</dbReference>
<feature type="transmembrane region" description="Helical" evidence="1">
    <location>
        <begin position="190"/>
        <end position="213"/>
    </location>
</feature>
<keyword evidence="3" id="KW-0418">Kinase</keyword>
<reference evidence="3 4" key="1">
    <citation type="submission" date="2016-10" db="EMBL/GenBank/DDBJ databases">
        <authorList>
            <person name="Varghese N."/>
            <person name="Submissions S."/>
        </authorList>
    </citation>
    <scope>NUCLEOTIDE SEQUENCE [LARGE SCALE GENOMIC DNA]</scope>
    <source>
        <strain evidence="3 4">GMCC 1.11211</strain>
    </source>
</reference>
<feature type="transmembrane region" description="Helical" evidence="1">
    <location>
        <begin position="53"/>
        <end position="74"/>
    </location>
</feature>
<keyword evidence="4" id="KW-1185">Reference proteome</keyword>
<evidence type="ECO:0000256" key="1">
    <source>
        <dbReference type="SAM" id="Phobius"/>
    </source>
</evidence>
<sequence length="466" mass="48835">MTAVSKRAARPGALVSTDTAAFGAVNPADFQDDLFGRPRHPRNPISHAQIEIVLSRSVAGVAVVFALQTLPFMLGQLESRKPGSAVPIGIALGLSILVFVVATLVRRGIRTTAGIIAAVYLIALIVWPLVMRDPTVVLDSKPWLWYLCTVATSCAAIAFPLLWAIIYTVVTPVVFGLVRVLPSGGEAENLLAALDTCYAMLLGGVVLIIIYVLRDATDKVDTAQSNALAKYAVAVRHHATEMERVEVDSIVHDSVLATLLSAAGVRNSKGAVLAAAMARSAIIRLQEANGERTLDDATTDVSRLVDRLRGAALNTGAFTITERGVDGLSIPEFVAEALYAASVQAMVNSVQHAGPAQMRSLTICGNGQSGCRIEISDTGCGFDPTSVASARLGVRVSIRDRIASVGGVAVVNSSPGRGTTVVISWPRVEVSADSETDGGSDAGLRVAPASVEYAVTSLDTDRAGDR</sequence>
<accession>A0ABY1EHR2</accession>
<evidence type="ECO:0000259" key="2">
    <source>
        <dbReference type="Pfam" id="PF02518"/>
    </source>
</evidence>
<dbReference type="GO" id="GO:0016301">
    <property type="term" value="F:kinase activity"/>
    <property type="evidence" value="ECO:0007669"/>
    <property type="project" value="UniProtKB-KW"/>
</dbReference>
<dbReference type="SUPFAM" id="SSF55874">
    <property type="entry name" value="ATPase domain of HSP90 chaperone/DNA topoisomerase II/histidine kinase"/>
    <property type="match status" value="1"/>
</dbReference>
<organism evidence="3 4">
    <name type="scientific">Cryobacterium levicorallinum</name>
    <dbReference type="NCBI Taxonomy" id="995038"/>
    <lineage>
        <taxon>Bacteria</taxon>
        <taxon>Bacillati</taxon>
        <taxon>Actinomycetota</taxon>
        <taxon>Actinomycetes</taxon>
        <taxon>Micrococcales</taxon>
        <taxon>Microbacteriaceae</taxon>
        <taxon>Cryobacterium</taxon>
    </lineage>
</organism>
<dbReference type="Proteomes" id="UP000199681">
    <property type="component" value="Unassembled WGS sequence"/>
</dbReference>
<feature type="domain" description="Histidine kinase/HSP90-like ATPase" evidence="2">
    <location>
        <begin position="342"/>
        <end position="427"/>
    </location>
</feature>
<feature type="transmembrane region" description="Helical" evidence="1">
    <location>
        <begin position="143"/>
        <end position="170"/>
    </location>
</feature>
<comment type="caution">
    <text evidence="3">The sequence shown here is derived from an EMBL/GenBank/DDBJ whole genome shotgun (WGS) entry which is preliminary data.</text>
</comment>
<name>A0ABY1EHR2_9MICO</name>